<accession>A0A1I0RSX8</accession>
<dbReference type="SUPFAM" id="SSF53756">
    <property type="entry name" value="UDP-Glycosyltransferase/glycogen phosphorylase"/>
    <property type="match status" value="1"/>
</dbReference>
<dbReference type="InterPro" id="IPR007235">
    <property type="entry name" value="Glyco_trans_28_C"/>
</dbReference>
<keyword evidence="2 10" id="KW-0132">Cell division</keyword>
<keyword evidence="5 10" id="KW-0133">Cell shape</keyword>
<evidence type="ECO:0000256" key="3">
    <source>
        <dbReference type="ARBA" id="ARBA00022676"/>
    </source>
</evidence>
<dbReference type="GO" id="GO:0005886">
    <property type="term" value="C:plasma membrane"/>
    <property type="evidence" value="ECO:0007669"/>
    <property type="project" value="UniProtKB-SubCell"/>
</dbReference>
<keyword evidence="9 10" id="KW-0961">Cell wall biogenesis/degradation</keyword>
<feature type="binding site" evidence="10">
    <location>
        <position position="278"/>
    </location>
    <ligand>
        <name>UDP-N-acetyl-alpha-D-glucosamine</name>
        <dbReference type="ChEBI" id="CHEBI:57705"/>
    </ligand>
</feature>
<dbReference type="GO" id="GO:0071555">
    <property type="term" value="P:cell wall organization"/>
    <property type="evidence" value="ECO:0007669"/>
    <property type="project" value="UniProtKB-KW"/>
</dbReference>
<evidence type="ECO:0000256" key="10">
    <source>
        <dbReference type="HAMAP-Rule" id="MF_00033"/>
    </source>
</evidence>
<dbReference type="GO" id="GO:0051991">
    <property type="term" value="F:UDP-N-acetyl-D-glucosamine:N-acetylmuramoyl-L-alanyl-D-glutamyl-meso-2,6-diaminopimelyl-D-alanyl-D-alanine-diphosphoundecaprenol 4-beta-N-acetylglucosaminlytransferase activity"/>
    <property type="evidence" value="ECO:0007669"/>
    <property type="project" value="RHEA"/>
</dbReference>
<dbReference type="NCBIfam" id="TIGR01133">
    <property type="entry name" value="murG"/>
    <property type="match status" value="1"/>
</dbReference>
<dbReference type="InterPro" id="IPR004276">
    <property type="entry name" value="GlycoTrans_28_N"/>
</dbReference>
<feature type="binding site" evidence="10">
    <location>
        <position position="151"/>
    </location>
    <ligand>
        <name>UDP-N-acetyl-alpha-D-glucosamine</name>
        <dbReference type="ChEBI" id="CHEBI:57705"/>
    </ligand>
</feature>
<dbReference type="Pfam" id="PF03033">
    <property type="entry name" value="Glyco_transf_28"/>
    <property type="match status" value="1"/>
</dbReference>
<dbReference type="GO" id="GO:0005975">
    <property type="term" value="P:carbohydrate metabolic process"/>
    <property type="evidence" value="ECO:0007669"/>
    <property type="project" value="InterPro"/>
</dbReference>
<protein>
    <recommendedName>
        <fullName evidence="10">UDP-N-acetylglucosamine--N-acetylmuramyl-(pentapeptide) pyrophosphoryl-undecaprenol N-acetylglucosamine transferase</fullName>
        <ecNumber evidence="10">2.4.1.227</ecNumber>
    </recommendedName>
    <alternativeName>
        <fullName evidence="10">Undecaprenyl-PP-MurNAc-pentapeptide-UDPGlcNAc GlcNAc transferase</fullName>
    </alternativeName>
</protein>
<dbReference type="GO" id="GO:0009252">
    <property type="term" value="P:peptidoglycan biosynthetic process"/>
    <property type="evidence" value="ECO:0007669"/>
    <property type="project" value="UniProtKB-UniRule"/>
</dbReference>
<dbReference type="CDD" id="cd03785">
    <property type="entry name" value="GT28_MurG"/>
    <property type="match status" value="1"/>
</dbReference>
<evidence type="ECO:0000256" key="5">
    <source>
        <dbReference type="ARBA" id="ARBA00022960"/>
    </source>
</evidence>
<keyword evidence="7 10" id="KW-0472">Membrane</keyword>
<dbReference type="AlphaFoldDB" id="A0A1I0RSX8"/>
<feature type="domain" description="Glycosyltransferase family 28 N-terminal" evidence="11">
    <location>
        <begin position="30"/>
        <end position="170"/>
    </location>
</feature>
<comment type="pathway">
    <text evidence="10">Cell wall biogenesis; peptidoglycan biosynthesis.</text>
</comment>
<reference evidence="14" key="1">
    <citation type="submission" date="2016-10" db="EMBL/GenBank/DDBJ databases">
        <authorList>
            <person name="Varghese N."/>
            <person name="Submissions S."/>
        </authorList>
    </citation>
    <scope>NUCLEOTIDE SEQUENCE [LARGE SCALE GENOMIC DNA]</scope>
    <source>
        <strain evidence="14">DSM 17724</strain>
    </source>
</reference>
<dbReference type="EC" id="2.4.1.227" evidence="10"/>
<organism evidence="13 14">
    <name type="scientific">Chryseobacterium wanjuense</name>
    <dbReference type="NCBI Taxonomy" id="356305"/>
    <lineage>
        <taxon>Bacteria</taxon>
        <taxon>Pseudomonadati</taxon>
        <taxon>Bacteroidota</taxon>
        <taxon>Flavobacteriia</taxon>
        <taxon>Flavobacteriales</taxon>
        <taxon>Weeksellaceae</taxon>
        <taxon>Chryseobacterium group</taxon>
        <taxon>Chryseobacterium</taxon>
    </lineage>
</organism>
<evidence type="ECO:0000313" key="14">
    <source>
        <dbReference type="Proteomes" id="UP000199469"/>
    </source>
</evidence>
<evidence type="ECO:0000256" key="8">
    <source>
        <dbReference type="ARBA" id="ARBA00023306"/>
    </source>
</evidence>
<proteinExistence type="inferred from homology"/>
<evidence type="ECO:0000256" key="7">
    <source>
        <dbReference type="ARBA" id="ARBA00023136"/>
    </source>
</evidence>
<keyword evidence="1 10" id="KW-1003">Cell membrane</keyword>
<evidence type="ECO:0000256" key="4">
    <source>
        <dbReference type="ARBA" id="ARBA00022679"/>
    </source>
</evidence>
<dbReference type="InterPro" id="IPR006009">
    <property type="entry name" value="GlcNAc_MurG"/>
</dbReference>
<keyword evidence="14" id="KW-1185">Reference proteome</keyword>
<dbReference type="HAMAP" id="MF_00033">
    <property type="entry name" value="MurG"/>
    <property type="match status" value="1"/>
</dbReference>
<dbReference type="GO" id="GO:0051301">
    <property type="term" value="P:cell division"/>
    <property type="evidence" value="ECO:0007669"/>
    <property type="project" value="UniProtKB-KW"/>
</dbReference>
<keyword evidence="6 10" id="KW-0573">Peptidoglycan synthesis</keyword>
<dbReference type="EMBL" id="FOIU01000002">
    <property type="protein sequence ID" value="SEW43930.1"/>
    <property type="molecule type" value="Genomic_DNA"/>
</dbReference>
<comment type="subcellular location">
    <subcellularLocation>
        <location evidence="10">Cell membrane</location>
        <topology evidence="10">Peripheral membrane protein</topology>
        <orientation evidence="10">Cytoplasmic side</orientation>
    </subcellularLocation>
</comment>
<dbReference type="STRING" id="356305.SAMN05421841_3125"/>
<evidence type="ECO:0000256" key="1">
    <source>
        <dbReference type="ARBA" id="ARBA00022475"/>
    </source>
</evidence>
<name>A0A1I0RSX8_9FLAO</name>
<feature type="domain" description="Glycosyl transferase family 28 C-terminal" evidence="12">
    <location>
        <begin position="216"/>
        <end position="380"/>
    </location>
</feature>
<evidence type="ECO:0000256" key="9">
    <source>
        <dbReference type="ARBA" id="ARBA00023316"/>
    </source>
</evidence>
<dbReference type="PANTHER" id="PTHR21015:SF22">
    <property type="entry name" value="GLYCOSYLTRANSFERASE"/>
    <property type="match status" value="1"/>
</dbReference>
<evidence type="ECO:0000313" key="13">
    <source>
        <dbReference type="EMBL" id="SEW43930.1"/>
    </source>
</evidence>
<feature type="binding site" evidence="10">
    <location>
        <begin position="37"/>
        <end position="39"/>
    </location>
    <ligand>
        <name>UDP-N-acetyl-alpha-D-glucosamine</name>
        <dbReference type="ChEBI" id="CHEBI:57705"/>
    </ligand>
</feature>
<keyword evidence="8 10" id="KW-0131">Cell cycle</keyword>
<dbReference type="Pfam" id="PF04101">
    <property type="entry name" value="Glyco_tran_28_C"/>
    <property type="match status" value="1"/>
</dbReference>
<dbReference type="UniPathway" id="UPA00219"/>
<dbReference type="PANTHER" id="PTHR21015">
    <property type="entry name" value="UDP-N-ACETYLGLUCOSAMINE--N-ACETYLMURAMYL-(PENTAPEPTIDE) PYROPHOSPHORYL-UNDECAPRENOL N-ACETYLGLUCOSAMINE TRANSFERASE 1"/>
    <property type="match status" value="1"/>
</dbReference>
<dbReference type="GO" id="GO:0050511">
    <property type="term" value="F:undecaprenyldiphospho-muramoylpentapeptide beta-N-acetylglucosaminyltransferase activity"/>
    <property type="evidence" value="ECO:0007669"/>
    <property type="project" value="UniProtKB-UniRule"/>
</dbReference>
<comment type="caution">
    <text evidence="10">Lacks conserved residue(s) required for the propagation of feature annotation.</text>
</comment>
<feature type="binding site" evidence="10">
    <location>
        <position position="191"/>
    </location>
    <ligand>
        <name>UDP-N-acetyl-alpha-D-glucosamine</name>
        <dbReference type="ChEBI" id="CHEBI:57705"/>
    </ligand>
</feature>
<gene>
    <name evidence="10" type="primary">murG</name>
    <name evidence="13" type="ORF">SAMN05421841_3125</name>
</gene>
<dbReference type="Gene3D" id="3.40.50.2000">
    <property type="entry name" value="Glycogen Phosphorylase B"/>
    <property type="match status" value="2"/>
</dbReference>
<feature type="binding site" evidence="10">
    <location>
        <position position="323"/>
    </location>
    <ligand>
        <name>UDP-N-acetyl-alpha-D-glucosamine</name>
        <dbReference type="ChEBI" id="CHEBI:57705"/>
    </ligand>
</feature>
<sequence>MRLGCMLILLTYLRIYRQHNINKMSKKLKILLSGGGTGGHIFPAIAIADEIKKRFPDAEFLFIGANGKMEMEKVPQAGYKIEGIDIAGIDRGNMLSNLGLPFKILKSLSKSKKIIKSFAPDFAVGTGGFASGPALYEASKLGIPIFIQEQNAHAGVTNKILSKKAKAVFTAYPKVEGFPAEKIKFLGNPIRSTIVSGMQDTAQAKEKMGLDKDKLTILSVGGSLGSRTLNNGWKENLENLKAKGYQLIWQTGKLDFSELSNESRISDLGSQIQLKEFIKDMETAYSAADVIVSRAGAIAISELAVAQKPVLLVPFPFAAEDHQTKNAMNLVEKNAARMVKDSEMQEKFWNTLSEICENENVRKEMSENLKYFAKPNAAKEIVDEIFKIIK</sequence>
<evidence type="ECO:0000259" key="11">
    <source>
        <dbReference type="Pfam" id="PF03033"/>
    </source>
</evidence>
<dbReference type="Proteomes" id="UP000199469">
    <property type="component" value="Unassembled WGS sequence"/>
</dbReference>
<evidence type="ECO:0000256" key="2">
    <source>
        <dbReference type="ARBA" id="ARBA00022618"/>
    </source>
</evidence>
<keyword evidence="3 10" id="KW-0328">Glycosyltransferase</keyword>
<comment type="catalytic activity">
    <reaction evidence="10">
        <text>di-trans,octa-cis-undecaprenyl diphospho-N-acetyl-alpha-D-muramoyl-L-alanyl-D-glutamyl-meso-2,6-diaminopimeloyl-D-alanyl-D-alanine + UDP-N-acetyl-alpha-D-glucosamine = di-trans,octa-cis-undecaprenyl diphospho-[N-acetyl-alpha-D-glucosaminyl-(1-&gt;4)]-N-acetyl-alpha-D-muramoyl-L-alanyl-D-glutamyl-meso-2,6-diaminopimeloyl-D-alanyl-D-alanine + UDP + H(+)</text>
        <dbReference type="Rhea" id="RHEA:31227"/>
        <dbReference type="ChEBI" id="CHEBI:15378"/>
        <dbReference type="ChEBI" id="CHEBI:57705"/>
        <dbReference type="ChEBI" id="CHEBI:58223"/>
        <dbReference type="ChEBI" id="CHEBI:61387"/>
        <dbReference type="ChEBI" id="CHEBI:61388"/>
        <dbReference type="EC" id="2.4.1.227"/>
    </reaction>
</comment>
<comment type="similarity">
    <text evidence="10">Belongs to the glycosyltransferase 28 family. MurG subfamily.</text>
</comment>
<dbReference type="GO" id="GO:0008360">
    <property type="term" value="P:regulation of cell shape"/>
    <property type="evidence" value="ECO:0007669"/>
    <property type="project" value="UniProtKB-KW"/>
</dbReference>
<feature type="binding site" evidence="10">
    <location>
        <position position="223"/>
    </location>
    <ligand>
        <name>UDP-N-acetyl-alpha-D-glucosamine</name>
        <dbReference type="ChEBI" id="CHEBI:57705"/>
    </ligand>
</feature>
<evidence type="ECO:0000259" key="12">
    <source>
        <dbReference type="Pfam" id="PF04101"/>
    </source>
</evidence>
<comment type="function">
    <text evidence="10">Cell wall formation. Catalyzes the transfer of a GlcNAc subunit on undecaprenyl-pyrophosphoryl-MurNAc-pentapeptide (lipid intermediate I) to form undecaprenyl-pyrophosphoryl-MurNAc-(pentapeptide)GlcNAc (lipid intermediate II).</text>
</comment>
<evidence type="ECO:0000256" key="6">
    <source>
        <dbReference type="ARBA" id="ARBA00022984"/>
    </source>
</evidence>
<keyword evidence="4 10" id="KW-0808">Transferase</keyword>